<evidence type="ECO:0000313" key="17">
    <source>
        <dbReference type="Proteomes" id="UP000196027"/>
    </source>
</evidence>
<dbReference type="AlphaFoldDB" id="A0A1Y0IBW2"/>
<dbReference type="PROSITE" id="PS51257">
    <property type="entry name" value="PROKAR_LIPOPROTEIN"/>
    <property type="match status" value="1"/>
</dbReference>
<dbReference type="InterPro" id="IPR012340">
    <property type="entry name" value="NA-bd_OB-fold"/>
</dbReference>
<comment type="subcellular location">
    <subcellularLocation>
        <location evidence="1">Cell inner membrane</location>
    </subcellularLocation>
    <subcellularLocation>
        <location evidence="13">Cell membrane</location>
        <topology evidence="13">Single-pass type II membrane protein</topology>
    </subcellularLocation>
</comment>
<keyword evidence="5 13" id="KW-0812">Transmembrane</keyword>
<dbReference type="EMBL" id="CP021425">
    <property type="protein sequence ID" value="ARU57256.1"/>
    <property type="molecule type" value="Genomic_DNA"/>
</dbReference>
<dbReference type="PANTHER" id="PTHR34128">
    <property type="entry name" value="CYTOCHROME C-TYPE BIOGENESIS PROTEIN CCME HOMOLOG, MITOCHONDRIAL"/>
    <property type="match status" value="1"/>
</dbReference>
<dbReference type="GO" id="GO:0017004">
    <property type="term" value="P:cytochrome complex assembly"/>
    <property type="evidence" value="ECO:0007669"/>
    <property type="project" value="UniProtKB-KW"/>
</dbReference>
<evidence type="ECO:0000256" key="8">
    <source>
        <dbReference type="ARBA" id="ARBA00022968"/>
    </source>
</evidence>
<keyword evidence="2 13" id="KW-1003">Cell membrane</keyword>
<dbReference type="OrthoDB" id="9793584at2"/>
<dbReference type="InterPro" id="IPR036127">
    <property type="entry name" value="CcmE-like_sf"/>
</dbReference>
<evidence type="ECO:0000256" key="6">
    <source>
        <dbReference type="ARBA" id="ARBA00022723"/>
    </source>
</evidence>
<keyword evidence="4 13" id="KW-0349">Heme</keyword>
<keyword evidence="7 13" id="KW-0201">Cytochrome c-type biogenesis</keyword>
<dbReference type="NCBIfam" id="NF009727">
    <property type="entry name" value="PRK13254.1-1"/>
    <property type="match status" value="1"/>
</dbReference>
<feature type="transmembrane region" description="Helical" evidence="15">
    <location>
        <begin position="9"/>
        <end position="30"/>
    </location>
</feature>
<dbReference type="SUPFAM" id="SSF82093">
    <property type="entry name" value="Heme chaperone CcmE"/>
    <property type="match status" value="1"/>
</dbReference>
<keyword evidence="17" id="KW-1185">Reference proteome</keyword>
<dbReference type="InterPro" id="IPR004329">
    <property type="entry name" value="CcmE"/>
</dbReference>
<sequence length="150" mass="16613">MNPKRKQRLILVLFMVFGCALAVGFVLVALNENINLFYSPDQIAKGEAPQGAKIRAGGMVVEGSVKRDPDSLLVHFEITDYIAKVKVSYNGILPDLFAEGQGIVAMGRLNEQNRFVAEEVLAKHDENYMPPEVAEALKKSENAPHYKDKP</sequence>
<dbReference type="GO" id="GO:0046872">
    <property type="term" value="F:metal ion binding"/>
    <property type="evidence" value="ECO:0007669"/>
    <property type="project" value="UniProtKB-KW"/>
</dbReference>
<dbReference type="NCBIfam" id="NF009731">
    <property type="entry name" value="PRK13254.1-5"/>
    <property type="match status" value="1"/>
</dbReference>
<dbReference type="GO" id="GO:0020037">
    <property type="term" value="F:heme binding"/>
    <property type="evidence" value="ECO:0007669"/>
    <property type="project" value="InterPro"/>
</dbReference>
<dbReference type="GO" id="GO:0017003">
    <property type="term" value="P:protein-heme linkage"/>
    <property type="evidence" value="ECO:0007669"/>
    <property type="project" value="UniProtKB-UniRule"/>
</dbReference>
<keyword evidence="6 13" id="KW-0479">Metal-binding</keyword>
<evidence type="ECO:0000256" key="7">
    <source>
        <dbReference type="ARBA" id="ARBA00022748"/>
    </source>
</evidence>
<evidence type="ECO:0000256" key="10">
    <source>
        <dbReference type="ARBA" id="ARBA00023004"/>
    </source>
</evidence>
<keyword evidence="9 13" id="KW-1133">Transmembrane helix</keyword>
<name>A0A1Y0IBW2_9GAMM</name>
<evidence type="ECO:0000256" key="15">
    <source>
        <dbReference type="SAM" id="Phobius"/>
    </source>
</evidence>
<evidence type="ECO:0000313" key="16">
    <source>
        <dbReference type="EMBL" id="ARU57256.1"/>
    </source>
</evidence>
<dbReference type="HAMAP" id="MF_01959">
    <property type="entry name" value="CcmE"/>
    <property type="match status" value="1"/>
</dbReference>
<dbReference type="NCBIfam" id="NF009729">
    <property type="entry name" value="PRK13254.1-3"/>
    <property type="match status" value="1"/>
</dbReference>
<gene>
    <name evidence="13" type="primary">ccmE</name>
    <name evidence="13" type="synonym">cycJ</name>
    <name evidence="16" type="ORF">OLMES_3215</name>
</gene>
<proteinExistence type="inferred from homology"/>
<accession>A0A1Y0IBW2</accession>
<dbReference type="NCBIfam" id="NF009638">
    <property type="entry name" value="PRK13165.1"/>
    <property type="match status" value="1"/>
</dbReference>
<dbReference type="FunFam" id="2.40.50.140:FF:000104">
    <property type="entry name" value="Cytochrome c-type biogenesis protein CcmE"/>
    <property type="match status" value="1"/>
</dbReference>
<dbReference type="Gene3D" id="2.40.50.140">
    <property type="entry name" value="Nucleic acid-binding proteins"/>
    <property type="match status" value="1"/>
</dbReference>
<evidence type="ECO:0000256" key="12">
    <source>
        <dbReference type="ARBA" id="ARBA00056663"/>
    </source>
</evidence>
<dbReference type="RefSeq" id="WP_087462169.1">
    <property type="nucleotide sequence ID" value="NZ_CP021425.1"/>
</dbReference>
<keyword evidence="10 13" id="KW-0408">Iron</keyword>
<keyword evidence="11 13" id="KW-0472">Membrane</keyword>
<evidence type="ECO:0000256" key="11">
    <source>
        <dbReference type="ARBA" id="ARBA00023136"/>
    </source>
</evidence>
<dbReference type="Pfam" id="PF03100">
    <property type="entry name" value="CcmE"/>
    <property type="match status" value="1"/>
</dbReference>
<evidence type="ECO:0000256" key="5">
    <source>
        <dbReference type="ARBA" id="ARBA00022692"/>
    </source>
</evidence>
<comment type="function">
    <text evidence="12 13">Heme chaperone required for the biogenesis of c-type cytochromes. Transiently binds heme delivered by CcmC and transfers the heme to apo-cytochromes in a process facilitated by CcmF and CcmH.</text>
</comment>
<comment type="similarity">
    <text evidence="13">Belongs to the CcmE/CycJ family.</text>
</comment>
<dbReference type="KEGG" id="ome:OLMES_3215"/>
<feature type="topological domain" description="Extracellular" evidence="13">
    <location>
        <begin position="30"/>
        <end position="150"/>
    </location>
</feature>
<evidence type="ECO:0000256" key="3">
    <source>
        <dbReference type="ARBA" id="ARBA00022519"/>
    </source>
</evidence>
<reference evidence="16 17" key="1">
    <citation type="submission" date="2017-05" db="EMBL/GenBank/DDBJ databases">
        <title>Genomic insights into alkan degradation activity of Oleiphilus messinensis.</title>
        <authorList>
            <person name="Kozyavkin S.A."/>
            <person name="Slesarev A.I."/>
            <person name="Golyshin P.N."/>
            <person name="Korzhenkov A."/>
            <person name="Golyshina O.N."/>
            <person name="Toshchakov S.V."/>
        </authorList>
    </citation>
    <scope>NUCLEOTIDE SEQUENCE [LARGE SCALE GENOMIC DNA]</scope>
    <source>
        <strain evidence="16 17">ME102</strain>
    </source>
</reference>
<evidence type="ECO:0000256" key="9">
    <source>
        <dbReference type="ARBA" id="ARBA00022989"/>
    </source>
</evidence>
<dbReference type="GO" id="GO:0005886">
    <property type="term" value="C:plasma membrane"/>
    <property type="evidence" value="ECO:0007669"/>
    <property type="project" value="UniProtKB-SubCell"/>
</dbReference>
<organism evidence="16 17">
    <name type="scientific">Oleiphilus messinensis</name>
    <dbReference type="NCBI Taxonomy" id="141451"/>
    <lineage>
        <taxon>Bacteria</taxon>
        <taxon>Pseudomonadati</taxon>
        <taxon>Pseudomonadota</taxon>
        <taxon>Gammaproteobacteria</taxon>
        <taxon>Oceanospirillales</taxon>
        <taxon>Oleiphilaceae</taxon>
        <taxon>Oleiphilus</taxon>
    </lineage>
</organism>
<evidence type="ECO:0000256" key="1">
    <source>
        <dbReference type="ARBA" id="ARBA00004533"/>
    </source>
</evidence>
<feature type="binding site" description="covalent" evidence="13 14">
    <location>
        <position position="124"/>
    </location>
    <ligand>
        <name>heme</name>
        <dbReference type="ChEBI" id="CHEBI:30413"/>
    </ligand>
</feature>
<feature type="topological domain" description="Cytoplasmic" evidence="13">
    <location>
        <begin position="1"/>
        <end position="8"/>
    </location>
</feature>
<feature type="binding site" description="axial binding residue" evidence="13 14">
    <location>
        <position position="128"/>
    </location>
    <ligand>
        <name>heme</name>
        <dbReference type="ChEBI" id="CHEBI:30413"/>
    </ligand>
    <ligandPart>
        <name>Fe</name>
        <dbReference type="ChEBI" id="CHEBI:18248"/>
    </ligandPart>
</feature>
<keyword evidence="8 13" id="KW-0735">Signal-anchor</keyword>
<evidence type="ECO:0000256" key="13">
    <source>
        <dbReference type="HAMAP-Rule" id="MF_01959"/>
    </source>
</evidence>
<dbReference type="PANTHER" id="PTHR34128:SF2">
    <property type="entry name" value="CYTOCHROME C-TYPE BIOGENESIS PROTEIN CCME HOMOLOG, MITOCHONDRIAL"/>
    <property type="match status" value="1"/>
</dbReference>
<evidence type="ECO:0000256" key="2">
    <source>
        <dbReference type="ARBA" id="ARBA00022475"/>
    </source>
</evidence>
<protein>
    <recommendedName>
        <fullName evidence="13">Cytochrome c-type biogenesis protein CcmE</fullName>
    </recommendedName>
    <alternativeName>
        <fullName evidence="13">Cytochrome c maturation protein E</fullName>
    </alternativeName>
    <alternativeName>
        <fullName evidence="13">Heme chaperone CcmE</fullName>
    </alternativeName>
</protein>
<dbReference type="Proteomes" id="UP000196027">
    <property type="component" value="Chromosome"/>
</dbReference>
<evidence type="ECO:0000256" key="4">
    <source>
        <dbReference type="ARBA" id="ARBA00022617"/>
    </source>
</evidence>
<keyword evidence="3" id="KW-0997">Cell inner membrane</keyword>
<evidence type="ECO:0000256" key="14">
    <source>
        <dbReference type="PIRSR" id="PIRSR604329-50"/>
    </source>
</evidence>